<comment type="caution">
    <text evidence="2">The sequence shown here is derived from an EMBL/GenBank/DDBJ whole genome shotgun (WGS) entry which is preliminary data.</text>
</comment>
<feature type="transmembrane region" description="Helical" evidence="1">
    <location>
        <begin position="162"/>
        <end position="183"/>
    </location>
</feature>
<dbReference type="EMBL" id="BGZK01000895">
    <property type="protein sequence ID" value="GBP64350.1"/>
    <property type="molecule type" value="Genomic_DNA"/>
</dbReference>
<keyword evidence="3" id="KW-1185">Reference proteome</keyword>
<dbReference type="Proteomes" id="UP000299102">
    <property type="component" value="Unassembled WGS sequence"/>
</dbReference>
<evidence type="ECO:0000256" key="1">
    <source>
        <dbReference type="SAM" id="Phobius"/>
    </source>
</evidence>
<keyword evidence="1" id="KW-0812">Transmembrane</keyword>
<dbReference type="OrthoDB" id="417598at2759"/>
<keyword evidence="1" id="KW-1133">Transmembrane helix</keyword>
<sequence length="210" mass="24662">MSERLTTTPQDKIKITDTVFLWFDPDGNIDVHDRRNYITIAMKNYNLSDYDIRMKLSSLLKGRDRMWDNNWLVTTSRWEELRGNLITTFEPDNGYSHDITRFREHNYDSSKDIAEFLSRSWILWTFITKDNMDHSDAVKAVIRIMNDEHLRIELMNANATSLVQLIFVLCPFVNVSLLVNLAIKFCKSGHALLIINHIHYVVIVESLVIR</sequence>
<organism evidence="2 3">
    <name type="scientific">Eumeta variegata</name>
    <name type="common">Bagworm moth</name>
    <name type="synonym">Eumeta japonica</name>
    <dbReference type="NCBI Taxonomy" id="151549"/>
    <lineage>
        <taxon>Eukaryota</taxon>
        <taxon>Metazoa</taxon>
        <taxon>Ecdysozoa</taxon>
        <taxon>Arthropoda</taxon>
        <taxon>Hexapoda</taxon>
        <taxon>Insecta</taxon>
        <taxon>Pterygota</taxon>
        <taxon>Neoptera</taxon>
        <taxon>Endopterygota</taxon>
        <taxon>Lepidoptera</taxon>
        <taxon>Glossata</taxon>
        <taxon>Ditrysia</taxon>
        <taxon>Tineoidea</taxon>
        <taxon>Psychidae</taxon>
        <taxon>Oiketicinae</taxon>
        <taxon>Eumeta</taxon>
    </lineage>
</organism>
<keyword evidence="1" id="KW-0472">Membrane</keyword>
<evidence type="ECO:0000313" key="2">
    <source>
        <dbReference type="EMBL" id="GBP64350.1"/>
    </source>
</evidence>
<accession>A0A4C1XMJ8</accession>
<reference evidence="2 3" key="1">
    <citation type="journal article" date="2019" name="Commun. Biol.">
        <title>The bagworm genome reveals a unique fibroin gene that provides high tensile strength.</title>
        <authorList>
            <person name="Kono N."/>
            <person name="Nakamura H."/>
            <person name="Ohtoshi R."/>
            <person name="Tomita M."/>
            <person name="Numata K."/>
            <person name="Arakawa K."/>
        </authorList>
    </citation>
    <scope>NUCLEOTIDE SEQUENCE [LARGE SCALE GENOMIC DNA]</scope>
</reference>
<gene>
    <name evidence="2" type="ORF">EVAR_14918_1</name>
</gene>
<protein>
    <submittedName>
        <fullName evidence="2">Uncharacterized protein</fullName>
    </submittedName>
</protein>
<evidence type="ECO:0000313" key="3">
    <source>
        <dbReference type="Proteomes" id="UP000299102"/>
    </source>
</evidence>
<proteinExistence type="predicted"/>
<dbReference type="AlphaFoldDB" id="A0A4C1XMJ8"/>
<name>A0A4C1XMJ8_EUMVA</name>